<comment type="caution">
    <text evidence="2">The sequence shown here is derived from an EMBL/GenBank/DDBJ whole genome shotgun (WGS) entry which is preliminary data.</text>
</comment>
<keyword evidence="1" id="KW-0732">Signal</keyword>
<dbReference type="Proteomes" id="UP001169719">
    <property type="component" value="Unassembled WGS sequence"/>
</dbReference>
<evidence type="ECO:0000313" key="2">
    <source>
        <dbReference type="EMBL" id="MDN2483303.1"/>
    </source>
</evidence>
<protein>
    <submittedName>
        <fullName evidence="2">Uncharacterized protein</fullName>
    </submittedName>
</protein>
<evidence type="ECO:0000313" key="3">
    <source>
        <dbReference type="Proteomes" id="UP001169719"/>
    </source>
</evidence>
<accession>A0ABT7Y5M0</accession>
<keyword evidence="3" id="KW-1185">Reference proteome</keyword>
<sequence length="66" mass="7017">MKTLIAFIFLLSTSVSIHAGYGGGRGGVPSVPCYINGEYEGTIAITECKRRGGKVPGEENWKGKTI</sequence>
<gene>
    <name evidence="2" type="ORF">QWJ08_18325</name>
</gene>
<dbReference type="EMBL" id="JAUEOZ010000002">
    <property type="protein sequence ID" value="MDN2483303.1"/>
    <property type="molecule type" value="Genomic_DNA"/>
</dbReference>
<dbReference type="RefSeq" id="WP_289963359.1">
    <property type="nucleotide sequence ID" value="NZ_JAUEOZ010000002.1"/>
</dbReference>
<name>A0ABT7Y5M0_9VIBR</name>
<organism evidence="2 3">
    <name type="scientific">Vibrio agarivorans</name>
    <dbReference type="NCBI Taxonomy" id="153622"/>
    <lineage>
        <taxon>Bacteria</taxon>
        <taxon>Pseudomonadati</taxon>
        <taxon>Pseudomonadota</taxon>
        <taxon>Gammaproteobacteria</taxon>
        <taxon>Vibrionales</taxon>
        <taxon>Vibrionaceae</taxon>
        <taxon>Vibrio</taxon>
    </lineage>
</organism>
<feature type="signal peptide" evidence="1">
    <location>
        <begin position="1"/>
        <end position="19"/>
    </location>
</feature>
<proteinExistence type="predicted"/>
<feature type="chain" id="PRO_5046509134" evidence="1">
    <location>
        <begin position="20"/>
        <end position="66"/>
    </location>
</feature>
<evidence type="ECO:0000256" key="1">
    <source>
        <dbReference type="SAM" id="SignalP"/>
    </source>
</evidence>
<reference evidence="2" key="1">
    <citation type="submission" date="2024-05" db="EMBL/GenBank/DDBJ databases">
        <title>Genome Sequences of Four Agar- Degrading Marine Bacteria.</title>
        <authorList>
            <person name="Phillips E.K."/>
            <person name="Shaffer J.C."/>
            <person name="Henson M.W."/>
            <person name="Temperton B."/>
            <person name="Thrash C.J."/>
            <person name="Martin M.O."/>
        </authorList>
    </citation>
    <scope>NUCLEOTIDE SEQUENCE</scope>
    <source>
        <strain evidence="2">EKP203</strain>
    </source>
</reference>